<dbReference type="InterPro" id="IPR036388">
    <property type="entry name" value="WH-like_DNA-bd_sf"/>
</dbReference>
<reference evidence="2 3" key="1">
    <citation type="submission" date="2024-04" db="EMBL/GenBank/DDBJ databases">
        <authorList>
            <person name="Waldvogel A.-M."/>
            <person name="Schoenle A."/>
        </authorList>
    </citation>
    <scope>NUCLEOTIDE SEQUENCE [LARGE SCALE GENOMIC DNA]</scope>
</reference>
<gene>
    <name evidence="2" type="ORF">KC01_LOCUS210</name>
</gene>
<feature type="compositionally biased region" description="Low complexity" evidence="1">
    <location>
        <begin position="185"/>
        <end position="208"/>
    </location>
</feature>
<evidence type="ECO:0000256" key="1">
    <source>
        <dbReference type="SAM" id="MobiDB-lite"/>
    </source>
</evidence>
<evidence type="ECO:0000313" key="2">
    <source>
        <dbReference type="EMBL" id="CAL1567401.1"/>
    </source>
</evidence>
<sequence length="222" mass="24820">MSEVSAAFTEICPCVISEEGVSFKTERHLTTASNSQTPNSTTAKTNELSRDTRDKIVDLHQAGKTESAIEDWENLIRFMGEETLLHCSPWSCLDSLTQTSTHPCSEHVEPKEKESGFSGGEKPRLQSTDHYHGPKDEDPPLPVCEEPIVDEERLREPQPEPELDLCAQDMEDPEQDLQEQDSDLEQPSPLSQDLLLSPSCPSPLLASQTKETQTDQKLEIFT</sequence>
<feature type="region of interest" description="Disordered" evidence="1">
    <location>
        <begin position="98"/>
        <end position="222"/>
    </location>
</feature>
<dbReference type="Proteomes" id="UP001497482">
    <property type="component" value="Chromosome 1"/>
</dbReference>
<evidence type="ECO:0000313" key="3">
    <source>
        <dbReference type="Proteomes" id="UP001497482"/>
    </source>
</evidence>
<feature type="compositionally biased region" description="Acidic residues" evidence="1">
    <location>
        <begin position="159"/>
        <end position="184"/>
    </location>
</feature>
<feature type="compositionally biased region" description="Basic and acidic residues" evidence="1">
    <location>
        <begin position="212"/>
        <end position="222"/>
    </location>
</feature>
<organism evidence="2 3">
    <name type="scientific">Knipowitschia caucasica</name>
    <name type="common">Caucasian dwarf goby</name>
    <name type="synonym">Pomatoschistus caucasicus</name>
    <dbReference type="NCBI Taxonomy" id="637954"/>
    <lineage>
        <taxon>Eukaryota</taxon>
        <taxon>Metazoa</taxon>
        <taxon>Chordata</taxon>
        <taxon>Craniata</taxon>
        <taxon>Vertebrata</taxon>
        <taxon>Euteleostomi</taxon>
        <taxon>Actinopterygii</taxon>
        <taxon>Neopterygii</taxon>
        <taxon>Teleostei</taxon>
        <taxon>Neoteleostei</taxon>
        <taxon>Acanthomorphata</taxon>
        <taxon>Gobiaria</taxon>
        <taxon>Gobiiformes</taxon>
        <taxon>Gobioidei</taxon>
        <taxon>Gobiidae</taxon>
        <taxon>Gobiinae</taxon>
        <taxon>Knipowitschia</taxon>
    </lineage>
</organism>
<dbReference type="AlphaFoldDB" id="A0AAV2IT33"/>
<feature type="compositionally biased region" description="Basic and acidic residues" evidence="1">
    <location>
        <begin position="104"/>
        <end position="138"/>
    </location>
</feature>
<keyword evidence="3" id="KW-1185">Reference proteome</keyword>
<protein>
    <submittedName>
        <fullName evidence="2">Uncharacterized protein</fullName>
    </submittedName>
</protein>
<accession>A0AAV2IT33</accession>
<dbReference type="EMBL" id="OZ035823">
    <property type="protein sequence ID" value="CAL1567401.1"/>
    <property type="molecule type" value="Genomic_DNA"/>
</dbReference>
<dbReference type="Gene3D" id="1.10.10.10">
    <property type="entry name" value="Winged helix-like DNA-binding domain superfamily/Winged helix DNA-binding domain"/>
    <property type="match status" value="1"/>
</dbReference>
<proteinExistence type="predicted"/>
<name>A0AAV2IT33_KNICA</name>